<reference evidence="1 2" key="1">
    <citation type="journal article" date="2019" name="Environ. Microbiol.">
        <title>Genomics insights into ecotype formation of ammonia-oxidizing archaea in the deep ocean.</title>
        <authorList>
            <person name="Wang Y."/>
            <person name="Huang J.M."/>
            <person name="Cui G.J."/>
            <person name="Nunoura T."/>
            <person name="Takaki Y."/>
            <person name="Li W.L."/>
            <person name="Li J."/>
            <person name="Gao Z.M."/>
            <person name="Takai K."/>
            <person name="Zhang A.Q."/>
            <person name="Stepanauskas R."/>
        </authorList>
    </citation>
    <scope>NUCLEOTIDE SEQUENCE [LARGE SCALE GENOMIC DNA]</scope>
    <source>
        <strain evidence="1 2">C4</strain>
    </source>
</reference>
<evidence type="ECO:0000313" key="2">
    <source>
        <dbReference type="Proteomes" id="UP000568446"/>
    </source>
</evidence>
<evidence type="ECO:0000313" key="1">
    <source>
        <dbReference type="EMBL" id="NWJ29647.1"/>
    </source>
</evidence>
<dbReference type="SUPFAM" id="SSF53756">
    <property type="entry name" value="UDP-Glycosyltransferase/glycogen phosphorylase"/>
    <property type="match status" value="1"/>
</dbReference>
<name>A0A7K4MKC4_9ARCH</name>
<sequence>MKILVATAVIPNKKNKLIKYIENIVENIKVKIPVKIFWLVYQPEHVINQKIKDGEILDIHDFENSIELLEKIKPDCVIANNNSRDTINYSLTIAANYLKIPLVFSYLNDQIAVEKDKSDMTYSKHFMILLRNFFSSKIPTDSKNEKKTLRRGKFFYYKNMFLFKTRKSNGMSNLKATRLFINDLIWHIRYKKPVWNNCGNLNLCSNLSWYEFLIKNGIDSKKITITGSPYWDKIYNKIKLREKQQIQKKDKIRVLIITSPLVEHGFCTKQERENYLTRTFSELVSDEKISFALKIHPTSEDKKFYENFLFNLKINTKIYQKEDFWDIINEYDIVLSIGPSTINTECAYGGIKMILFDGGWNFRKVALVKEAISDEFFIECKKFEEIKKSIFSLYEKDIGISHEVIKAREK</sequence>
<proteinExistence type="predicted"/>
<protein>
    <recommendedName>
        <fullName evidence="3">CDP-glycerol glycerophosphotransferase family protein</fullName>
    </recommendedName>
</protein>
<dbReference type="EMBL" id="JACATK010000005">
    <property type="protein sequence ID" value="NWJ29647.1"/>
    <property type="molecule type" value="Genomic_DNA"/>
</dbReference>
<accession>A0A7K4MKC4</accession>
<dbReference type="Proteomes" id="UP000568446">
    <property type="component" value="Unassembled WGS sequence"/>
</dbReference>
<evidence type="ECO:0008006" key="3">
    <source>
        <dbReference type="Google" id="ProtNLM"/>
    </source>
</evidence>
<feature type="non-terminal residue" evidence="1">
    <location>
        <position position="410"/>
    </location>
</feature>
<organism evidence="1 2">
    <name type="scientific">Marine Group I thaumarchaeote</name>
    <dbReference type="NCBI Taxonomy" id="2511932"/>
    <lineage>
        <taxon>Archaea</taxon>
        <taxon>Nitrososphaerota</taxon>
        <taxon>Marine Group I</taxon>
    </lineage>
</organism>
<gene>
    <name evidence="1" type="ORF">HX850_01835</name>
</gene>
<dbReference type="AlphaFoldDB" id="A0A7K4MKC4"/>
<comment type="caution">
    <text evidence="1">The sequence shown here is derived from an EMBL/GenBank/DDBJ whole genome shotgun (WGS) entry which is preliminary data.</text>
</comment>